<dbReference type="AlphaFoldDB" id="A0A2S5CI07"/>
<keyword evidence="1" id="KW-0812">Transmembrane</keyword>
<sequence>MHRTRSASARTARVRRRPDCRLILRFSVLSGVGREGSCLYALWVHLPTRGIPASPLYALWVFGLIPTNPAMLGAANGRKVTLLRNVSG</sequence>
<accession>A0A2S5CI07</accession>
<feature type="transmembrane region" description="Helical" evidence="1">
    <location>
        <begin position="55"/>
        <end position="75"/>
    </location>
</feature>
<reference evidence="2 3" key="1">
    <citation type="submission" date="2017-11" db="EMBL/GenBank/DDBJ databases">
        <title>Draft Genome Sequence of Methylobacter psychrotolerans Sph1T, an Obligate Methanotroph from Low-Temperature Environments.</title>
        <authorList>
            <person name="Oshkin I.Y."/>
            <person name="Miroshnikov K."/>
            <person name="Belova S.E."/>
            <person name="Korzhenkov A."/>
            <person name="Toshchakov S.V."/>
            <person name="Dedysh S.N."/>
        </authorList>
    </citation>
    <scope>NUCLEOTIDE SEQUENCE [LARGE SCALE GENOMIC DNA]</scope>
    <source>
        <strain evidence="2 3">Sph1</strain>
    </source>
</reference>
<evidence type="ECO:0000313" key="3">
    <source>
        <dbReference type="Proteomes" id="UP000237423"/>
    </source>
</evidence>
<protein>
    <submittedName>
        <fullName evidence="2">Uncharacterized protein</fullName>
    </submittedName>
</protein>
<evidence type="ECO:0000313" key="2">
    <source>
        <dbReference type="EMBL" id="POZ50438.1"/>
    </source>
</evidence>
<comment type="caution">
    <text evidence="2">The sequence shown here is derived from an EMBL/GenBank/DDBJ whole genome shotgun (WGS) entry which is preliminary data.</text>
</comment>
<evidence type="ECO:0000256" key="1">
    <source>
        <dbReference type="SAM" id="Phobius"/>
    </source>
</evidence>
<keyword evidence="1" id="KW-1133">Transmembrane helix</keyword>
<dbReference type="Proteomes" id="UP000237423">
    <property type="component" value="Unassembled WGS sequence"/>
</dbReference>
<proteinExistence type="predicted"/>
<organism evidence="2 3">
    <name type="scientific">Methylovulum psychrotolerans</name>
    <dbReference type="NCBI Taxonomy" id="1704499"/>
    <lineage>
        <taxon>Bacteria</taxon>
        <taxon>Pseudomonadati</taxon>
        <taxon>Pseudomonadota</taxon>
        <taxon>Gammaproteobacteria</taxon>
        <taxon>Methylococcales</taxon>
        <taxon>Methylococcaceae</taxon>
        <taxon>Methylovulum</taxon>
    </lineage>
</organism>
<feature type="transmembrane region" description="Helical" evidence="1">
    <location>
        <begin position="22"/>
        <end position="43"/>
    </location>
</feature>
<gene>
    <name evidence="2" type="ORF">AADEFJLK_03851</name>
</gene>
<name>A0A2S5CI07_9GAMM</name>
<dbReference type="EMBL" id="PGFZ01000011">
    <property type="protein sequence ID" value="POZ50438.1"/>
    <property type="molecule type" value="Genomic_DNA"/>
</dbReference>
<keyword evidence="1" id="KW-0472">Membrane</keyword>